<evidence type="ECO:0000313" key="1">
    <source>
        <dbReference type="EMBL" id="SNB84274.1"/>
    </source>
</evidence>
<protein>
    <submittedName>
        <fullName evidence="1">Uncharacterized protein</fullName>
    </submittedName>
</protein>
<name>A0A212SF07_RHOAC</name>
<dbReference type="Proteomes" id="UP000198418">
    <property type="component" value="Unassembled WGS sequence"/>
</dbReference>
<accession>A0A212SF07</accession>
<dbReference type="AlphaFoldDB" id="A0A212SF07"/>
<keyword evidence="2" id="KW-1185">Reference proteome</keyword>
<evidence type="ECO:0000313" key="2">
    <source>
        <dbReference type="Proteomes" id="UP000198418"/>
    </source>
</evidence>
<reference evidence="2" key="1">
    <citation type="submission" date="2017-06" db="EMBL/GenBank/DDBJ databases">
        <authorList>
            <person name="Varghese N."/>
            <person name="Submissions S."/>
        </authorList>
    </citation>
    <scope>NUCLEOTIDE SEQUENCE [LARGE SCALE GENOMIC DNA]</scope>
    <source>
        <strain evidence="2">DSM 137</strain>
    </source>
</reference>
<proteinExistence type="predicted"/>
<organism evidence="1 2">
    <name type="scientific">Rhodoblastus acidophilus</name>
    <name type="common">Rhodopseudomonas acidophila</name>
    <dbReference type="NCBI Taxonomy" id="1074"/>
    <lineage>
        <taxon>Bacteria</taxon>
        <taxon>Pseudomonadati</taxon>
        <taxon>Pseudomonadota</taxon>
        <taxon>Alphaproteobacteria</taxon>
        <taxon>Hyphomicrobiales</taxon>
        <taxon>Rhodoblastaceae</taxon>
        <taxon>Rhodoblastus</taxon>
    </lineage>
</organism>
<gene>
    <name evidence="1" type="ORF">SAMN06265338_13419</name>
</gene>
<sequence length="87" mass="9199">MASVGFMPDGRVGEIFLNAAHRDQFMDHLIRDIGVLISYCLQSGCDFERIREGMTRDAHGSAQGIAGAALDALAGFLAEASVDGATL</sequence>
<dbReference type="EMBL" id="FYDG01000034">
    <property type="protein sequence ID" value="SNB84274.1"/>
    <property type="molecule type" value="Genomic_DNA"/>
</dbReference>